<evidence type="ECO:0000313" key="13">
    <source>
        <dbReference type="Proteomes" id="UP001204833"/>
    </source>
</evidence>
<dbReference type="EMBL" id="JAIHNG010000108">
    <property type="protein sequence ID" value="KAI5959246.1"/>
    <property type="molecule type" value="Genomic_DNA"/>
</dbReference>
<feature type="active site" description="Proton acceptor" evidence="6">
    <location>
        <position position="323"/>
    </location>
</feature>
<comment type="catalytic activity">
    <reaction evidence="9">
        <text>L-threonyl-[protein] + ATP = O-phospho-L-threonyl-[protein] + ADP + H(+)</text>
        <dbReference type="Rhea" id="RHEA:46608"/>
        <dbReference type="Rhea" id="RHEA-COMP:11060"/>
        <dbReference type="Rhea" id="RHEA-COMP:11605"/>
        <dbReference type="ChEBI" id="CHEBI:15378"/>
        <dbReference type="ChEBI" id="CHEBI:30013"/>
        <dbReference type="ChEBI" id="CHEBI:30616"/>
        <dbReference type="ChEBI" id="CHEBI:61977"/>
        <dbReference type="ChEBI" id="CHEBI:456216"/>
        <dbReference type="EC" id="2.7.11.1"/>
    </reaction>
</comment>
<evidence type="ECO:0000256" key="3">
    <source>
        <dbReference type="ARBA" id="ARBA00022741"/>
    </source>
</evidence>
<dbReference type="PROSITE" id="PS50011">
    <property type="entry name" value="PROTEIN_KINASE_DOM"/>
    <property type="match status" value="1"/>
</dbReference>
<feature type="binding site" evidence="7">
    <location>
        <position position="210"/>
    </location>
    <ligand>
        <name>ATP</name>
        <dbReference type="ChEBI" id="CHEBI:30616"/>
    </ligand>
</feature>
<feature type="region of interest" description="Disordered" evidence="10">
    <location>
        <begin position="467"/>
        <end position="496"/>
    </location>
</feature>
<evidence type="ECO:0000313" key="12">
    <source>
        <dbReference type="EMBL" id="KAI5959246.1"/>
    </source>
</evidence>
<comment type="caution">
    <text evidence="12">The sequence shown here is derived from an EMBL/GenBank/DDBJ whole genome shotgun (WGS) entry which is preliminary data.</text>
</comment>
<feature type="compositionally biased region" description="Polar residues" evidence="10">
    <location>
        <begin position="175"/>
        <end position="186"/>
    </location>
</feature>
<keyword evidence="2 9" id="KW-0808">Transferase</keyword>
<feature type="compositionally biased region" description="Polar residues" evidence="10">
    <location>
        <begin position="93"/>
        <end position="110"/>
    </location>
</feature>
<dbReference type="PROSITE" id="PS00108">
    <property type="entry name" value="PROTEIN_KINASE_ST"/>
    <property type="match status" value="1"/>
</dbReference>
<sequence length="565" mass="64197">MPSHDLKIDHKSMPLTSITNNHQHHHHHHHHHHLGQPYYHSNEYKVAKPKLSEKRQSYKYGQYPHRKRVNEQTSPTPMRSVSDLGNREEERSTNGTSLSYKSMSTTTPSSKRVAHKPSATPMSSSSKGGTEASAATTTHHSTSSYSYSSSSPFIESPAEDNYKSNTSNYNKSPSLSTHYPPNNNTDAPPPSAPNYKFDDFEIGRVLGKGKLGKVYCAKHKPSGYLVALKVMSKKELSSMKLERNFRREIEIQSSLYHVNITHLHTWFHDDTNVYLVLEFSLYGELYQELRKLKRFDNVKASHYIYQVTLALRYLHEKKVVHRDIKPENIMLSLDNVVKLSDFGWSVYMKNQDEEGKQDLPNNVHDDDEEEEEEVVDNKHRSHISHMQNPSGAHPPLQQSNRRNTICGTMDYLPPEMIESKPHDKAVDIWALGVLIYELLVGKPPFEEVDKNATYKRIAKVDLRFPKYLPPSGPSGPNGANDRTGGEGDGGGGVGANIKESIKRKSVANDGASAMMTTTAMDLDAIDLIRRLLRYEPSERLSLDGVLRHPWITKHKPYWPTRSKSR</sequence>
<feature type="compositionally biased region" description="Low complexity" evidence="10">
    <location>
        <begin position="123"/>
        <end position="151"/>
    </location>
</feature>
<dbReference type="InterPro" id="IPR000719">
    <property type="entry name" value="Prot_kinase_dom"/>
</dbReference>
<keyword evidence="5 7" id="KW-0067">ATP-binding</keyword>
<feature type="compositionally biased region" description="Acidic residues" evidence="10">
    <location>
        <begin position="365"/>
        <end position="374"/>
    </location>
</feature>
<dbReference type="Pfam" id="PF00069">
    <property type="entry name" value="Pkinase"/>
    <property type="match status" value="2"/>
</dbReference>
<dbReference type="InterPro" id="IPR011009">
    <property type="entry name" value="Kinase-like_dom_sf"/>
</dbReference>
<dbReference type="EC" id="2.7.11.1" evidence="9"/>
<dbReference type="GO" id="GO:0004674">
    <property type="term" value="F:protein serine/threonine kinase activity"/>
    <property type="evidence" value="ECO:0007669"/>
    <property type="project" value="UniProtKB-KW"/>
</dbReference>
<dbReference type="SMART" id="SM00220">
    <property type="entry name" value="S_TKc"/>
    <property type="match status" value="1"/>
</dbReference>
<dbReference type="FunFam" id="3.30.200.20:FF:000042">
    <property type="entry name" value="Aurora kinase A"/>
    <property type="match status" value="1"/>
</dbReference>
<evidence type="ECO:0000259" key="11">
    <source>
        <dbReference type="PROSITE" id="PS50011"/>
    </source>
</evidence>
<organism evidence="12 13">
    <name type="scientific">Candida theae</name>
    <dbReference type="NCBI Taxonomy" id="1198502"/>
    <lineage>
        <taxon>Eukaryota</taxon>
        <taxon>Fungi</taxon>
        <taxon>Dikarya</taxon>
        <taxon>Ascomycota</taxon>
        <taxon>Saccharomycotina</taxon>
        <taxon>Pichiomycetes</taxon>
        <taxon>Debaryomycetaceae</taxon>
        <taxon>Candida/Lodderomyces clade</taxon>
        <taxon>Candida</taxon>
    </lineage>
</organism>
<feature type="binding site" evidence="7">
    <location>
        <begin position="327"/>
        <end position="328"/>
    </location>
    <ligand>
        <name>ATP</name>
        <dbReference type="ChEBI" id="CHEBI:30616"/>
    </ligand>
</feature>
<keyword evidence="1 9" id="KW-0723">Serine/threonine-protein kinase</keyword>
<feature type="cross-link" description="Glycyl lysine isopeptide (Lys-Gly) (interchain with G-Cter in SUMO2)" evidence="8">
    <location>
        <position position="325"/>
    </location>
</feature>
<gene>
    <name evidence="12" type="ORF">KGF57_002184</name>
</gene>
<evidence type="ECO:0000256" key="8">
    <source>
        <dbReference type="PIRSR" id="PIRSR630616-3"/>
    </source>
</evidence>
<feature type="region of interest" description="Disordered" evidence="10">
    <location>
        <begin position="56"/>
        <end position="194"/>
    </location>
</feature>
<evidence type="ECO:0000256" key="5">
    <source>
        <dbReference type="ARBA" id="ARBA00022840"/>
    </source>
</evidence>
<evidence type="ECO:0000256" key="10">
    <source>
        <dbReference type="SAM" id="MobiDB-lite"/>
    </source>
</evidence>
<keyword evidence="13" id="KW-1185">Reference proteome</keyword>
<comment type="similarity">
    <text evidence="9">Belongs to the protein kinase superfamily. Ser/Thr protein kinase family. Aurora subfamily.</text>
</comment>
<keyword evidence="4 9" id="KW-0418">Kinase</keyword>
<dbReference type="InterPro" id="IPR030616">
    <property type="entry name" value="Aur-like"/>
</dbReference>
<keyword evidence="3 7" id="KW-0547">Nucleotide-binding</keyword>
<feature type="compositionally biased region" description="Low complexity" evidence="10">
    <location>
        <begin position="163"/>
        <end position="174"/>
    </location>
</feature>
<evidence type="ECO:0000256" key="1">
    <source>
        <dbReference type="ARBA" id="ARBA00022527"/>
    </source>
</evidence>
<dbReference type="GO" id="GO:0005524">
    <property type="term" value="F:ATP binding"/>
    <property type="evidence" value="ECO:0007669"/>
    <property type="project" value="UniProtKB-UniRule"/>
</dbReference>
<feature type="domain" description="Protein kinase" evidence="11">
    <location>
        <begin position="200"/>
        <end position="551"/>
    </location>
</feature>
<comment type="catalytic activity">
    <reaction evidence="9">
        <text>L-seryl-[protein] + ATP = O-phospho-L-seryl-[protein] + ADP + H(+)</text>
        <dbReference type="Rhea" id="RHEA:17989"/>
        <dbReference type="Rhea" id="RHEA-COMP:9863"/>
        <dbReference type="Rhea" id="RHEA-COMP:11604"/>
        <dbReference type="ChEBI" id="CHEBI:15378"/>
        <dbReference type="ChEBI" id="CHEBI:29999"/>
        <dbReference type="ChEBI" id="CHEBI:30616"/>
        <dbReference type="ChEBI" id="CHEBI:83421"/>
        <dbReference type="ChEBI" id="CHEBI:456216"/>
        <dbReference type="EC" id="2.7.11.1"/>
    </reaction>
</comment>
<feature type="binding site" evidence="7">
    <location>
        <position position="341"/>
    </location>
    <ligand>
        <name>ATP</name>
        <dbReference type="ChEBI" id="CHEBI:30616"/>
    </ligand>
</feature>
<dbReference type="Gene3D" id="1.10.510.10">
    <property type="entry name" value="Transferase(Phosphotransferase) domain 1"/>
    <property type="match status" value="1"/>
</dbReference>
<dbReference type="InterPro" id="IPR008271">
    <property type="entry name" value="Ser/Thr_kinase_AS"/>
</dbReference>
<accession>A0AAD5BGD6</accession>
<dbReference type="Gene3D" id="3.30.200.20">
    <property type="entry name" value="Phosphorylase Kinase, domain 1"/>
    <property type="match status" value="1"/>
</dbReference>
<dbReference type="RefSeq" id="XP_051609339.1">
    <property type="nucleotide sequence ID" value="XM_051751470.1"/>
</dbReference>
<evidence type="ECO:0000256" key="2">
    <source>
        <dbReference type="ARBA" id="ARBA00022679"/>
    </source>
</evidence>
<feature type="region of interest" description="Disordered" evidence="10">
    <location>
        <begin position="16"/>
        <end position="38"/>
    </location>
</feature>
<name>A0AAD5BGD6_9ASCO</name>
<dbReference type="SUPFAM" id="SSF56112">
    <property type="entry name" value="Protein kinase-like (PK-like)"/>
    <property type="match status" value="1"/>
</dbReference>
<reference evidence="12 13" key="1">
    <citation type="journal article" date="2022" name="DNA Res.">
        <title>Genome analysis of five recently described species of the CUG-Ser clade uncovers Candida theae as a new hybrid lineage with pathogenic potential in the Candida parapsilosis species complex.</title>
        <authorList>
            <person name="Mixao V."/>
            <person name="Del Olmo V."/>
            <person name="Hegedusova E."/>
            <person name="Saus E."/>
            <person name="Pryszcz L."/>
            <person name="Cillingova A."/>
            <person name="Nosek J."/>
            <person name="Gabaldon T."/>
        </authorList>
    </citation>
    <scope>NUCLEOTIDE SEQUENCE [LARGE SCALE GENOMIC DNA]</scope>
    <source>
        <strain evidence="12 13">CBS 12239</strain>
    </source>
</reference>
<evidence type="ECO:0000256" key="7">
    <source>
        <dbReference type="PIRSR" id="PIRSR630616-2"/>
    </source>
</evidence>
<dbReference type="PANTHER" id="PTHR24350">
    <property type="entry name" value="SERINE/THREONINE-PROTEIN KINASE IAL-RELATED"/>
    <property type="match status" value="1"/>
</dbReference>
<feature type="region of interest" description="Disordered" evidence="10">
    <location>
        <begin position="354"/>
        <end position="401"/>
    </location>
</feature>
<dbReference type="GeneID" id="76150243"/>
<evidence type="ECO:0000256" key="9">
    <source>
        <dbReference type="RuleBase" id="RU367134"/>
    </source>
</evidence>
<feature type="compositionally biased region" description="Basic residues" evidence="10">
    <location>
        <begin position="22"/>
        <end position="34"/>
    </location>
</feature>
<evidence type="ECO:0000256" key="6">
    <source>
        <dbReference type="PIRSR" id="PIRSR630616-1"/>
    </source>
</evidence>
<feature type="compositionally biased region" description="Polar residues" evidence="10">
    <location>
        <begin position="384"/>
        <end position="401"/>
    </location>
</feature>
<dbReference type="Proteomes" id="UP001204833">
    <property type="component" value="Unassembled WGS sequence"/>
</dbReference>
<evidence type="ECO:0000256" key="4">
    <source>
        <dbReference type="ARBA" id="ARBA00022777"/>
    </source>
</evidence>
<protein>
    <recommendedName>
        <fullName evidence="9">Aurora kinase</fullName>
        <ecNumber evidence="9">2.7.11.1</ecNumber>
    </recommendedName>
</protein>
<proteinExistence type="inferred from homology"/>
<dbReference type="CDD" id="cd14007">
    <property type="entry name" value="STKc_Aurora"/>
    <property type="match status" value="1"/>
</dbReference>
<dbReference type="AlphaFoldDB" id="A0AAD5BGD6"/>
<feature type="binding site" evidence="7">
    <location>
        <position position="229"/>
    </location>
    <ligand>
        <name>ATP</name>
        <dbReference type="ChEBI" id="CHEBI:30616"/>
    </ligand>
</feature>